<gene>
    <name evidence="3" type="ORF">TSAR_000744</name>
</gene>
<dbReference type="InterPro" id="IPR007527">
    <property type="entry name" value="Znf_SWIM"/>
</dbReference>
<proteinExistence type="predicted"/>
<dbReference type="GO" id="GO:0008270">
    <property type="term" value="F:zinc ion binding"/>
    <property type="evidence" value="ECO:0007669"/>
    <property type="project" value="UniProtKB-KW"/>
</dbReference>
<evidence type="ECO:0000256" key="1">
    <source>
        <dbReference type="PROSITE-ProRule" id="PRU00325"/>
    </source>
</evidence>
<reference evidence="3 4" key="1">
    <citation type="journal article" date="2017" name="Curr. Biol.">
        <title>The Evolution of Venom by Co-option of Single-Copy Genes.</title>
        <authorList>
            <person name="Martinson E.O."/>
            <person name="Mrinalini"/>
            <person name="Kelkar Y.D."/>
            <person name="Chang C.H."/>
            <person name="Werren J.H."/>
        </authorList>
    </citation>
    <scope>NUCLEOTIDE SEQUENCE [LARGE SCALE GENOMIC DNA]</scope>
    <source>
        <strain evidence="3 4">Alberta</strain>
        <tissue evidence="3">Whole body</tissue>
    </source>
</reference>
<name>A0A232EE92_9HYME</name>
<accession>A0A232EE92</accession>
<dbReference type="Pfam" id="PF04434">
    <property type="entry name" value="SWIM"/>
    <property type="match status" value="1"/>
</dbReference>
<dbReference type="EMBL" id="NNAY01005530">
    <property type="protein sequence ID" value="OXU16648.1"/>
    <property type="molecule type" value="Genomic_DNA"/>
</dbReference>
<keyword evidence="1" id="KW-0479">Metal-binding</keyword>
<evidence type="ECO:0000259" key="2">
    <source>
        <dbReference type="PROSITE" id="PS50966"/>
    </source>
</evidence>
<feature type="domain" description="SWIM-type" evidence="2">
    <location>
        <begin position="197"/>
        <end position="233"/>
    </location>
</feature>
<keyword evidence="4" id="KW-1185">Reference proteome</keyword>
<evidence type="ECO:0000313" key="3">
    <source>
        <dbReference type="EMBL" id="OXU16648.1"/>
    </source>
</evidence>
<protein>
    <recommendedName>
        <fullName evidence="2">SWIM-type domain-containing protein</fullName>
    </recommendedName>
</protein>
<sequence length="379" mass="43250">MSSMIYHALMQNVYGENHKKKSLEQYKATRVKDHECYSKLYKGCQTVSLSEDQIKLIKELSLSMGMTSMSSMIYHALMQNVYGENHKKKSLEQYKATRVKDHECYSKLYKGCQTVSLSEDQIKLIKELSLSMGENAYTKYIFGDCTVTSRNFVEGEKVLASKHILKCGKVNTNSVNSISLLAYCLQTSYLRGKPHELKGEIGRDGQVLGFQCSCKAGLNQKCKHILAVLLNCYKHDIDDFDDLSCTDAKCLWREPQKITLDQYKATRVKDHECYSKLYKGCQTVSLSEDQIKLIKELSLSMGENAYTKYIIGRHEILVRNNNEIDDTLELVEAIVNNEESSIMTIISQVKVPEMNDCCHTRISNFYTEDLVTACINSDH</sequence>
<dbReference type="AlphaFoldDB" id="A0A232EE92"/>
<evidence type="ECO:0000313" key="4">
    <source>
        <dbReference type="Proteomes" id="UP000215335"/>
    </source>
</evidence>
<comment type="caution">
    <text evidence="3">The sequence shown here is derived from an EMBL/GenBank/DDBJ whole genome shotgun (WGS) entry which is preliminary data.</text>
</comment>
<organism evidence="3 4">
    <name type="scientific">Trichomalopsis sarcophagae</name>
    <dbReference type="NCBI Taxonomy" id="543379"/>
    <lineage>
        <taxon>Eukaryota</taxon>
        <taxon>Metazoa</taxon>
        <taxon>Ecdysozoa</taxon>
        <taxon>Arthropoda</taxon>
        <taxon>Hexapoda</taxon>
        <taxon>Insecta</taxon>
        <taxon>Pterygota</taxon>
        <taxon>Neoptera</taxon>
        <taxon>Endopterygota</taxon>
        <taxon>Hymenoptera</taxon>
        <taxon>Apocrita</taxon>
        <taxon>Proctotrupomorpha</taxon>
        <taxon>Chalcidoidea</taxon>
        <taxon>Pteromalidae</taxon>
        <taxon>Pteromalinae</taxon>
        <taxon>Trichomalopsis</taxon>
    </lineage>
</organism>
<dbReference type="PROSITE" id="PS50966">
    <property type="entry name" value="ZF_SWIM"/>
    <property type="match status" value="1"/>
</dbReference>
<keyword evidence="1" id="KW-0863">Zinc-finger</keyword>
<dbReference type="OrthoDB" id="7697815at2759"/>
<dbReference type="Proteomes" id="UP000215335">
    <property type="component" value="Unassembled WGS sequence"/>
</dbReference>
<keyword evidence="1" id="KW-0862">Zinc</keyword>